<comment type="caution">
    <text evidence="6">The sequence shown here is derived from an EMBL/GenBank/DDBJ whole genome shotgun (WGS) entry which is preliminary data.</text>
</comment>
<dbReference type="InterPro" id="IPR023591">
    <property type="entry name" value="Ribosomal_uS2_flav_dom_sf"/>
</dbReference>
<evidence type="ECO:0000256" key="2">
    <source>
        <dbReference type="ARBA" id="ARBA00022980"/>
    </source>
</evidence>
<dbReference type="InterPro" id="IPR005706">
    <property type="entry name" value="Ribosomal_uS2_bac/mit/plastid"/>
</dbReference>
<dbReference type="Pfam" id="PF00318">
    <property type="entry name" value="Ribosomal_S2"/>
    <property type="match status" value="1"/>
</dbReference>
<evidence type="ECO:0000256" key="3">
    <source>
        <dbReference type="ARBA" id="ARBA00023274"/>
    </source>
</evidence>
<dbReference type="EMBL" id="LBVL01000010">
    <property type="protein sequence ID" value="KKQ85130.1"/>
    <property type="molecule type" value="Genomic_DNA"/>
</dbReference>
<evidence type="ECO:0000256" key="1">
    <source>
        <dbReference type="ARBA" id="ARBA00006242"/>
    </source>
</evidence>
<dbReference type="Proteomes" id="UP000034081">
    <property type="component" value="Unassembled WGS sequence"/>
</dbReference>
<dbReference type="SUPFAM" id="SSF52313">
    <property type="entry name" value="Ribosomal protein S2"/>
    <property type="match status" value="1"/>
</dbReference>
<evidence type="ECO:0000256" key="5">
    <source>
        <dbReference type="HAMAP-Rule" id="MF_00291"/>
    </source>
</evidence>
<name>A0A0G0LBB0_9BACT</name>
<keyword evidence="3 5" id="KW-0687">Ribonucleoprotein</keyword>
<dbReference type="CDD" id="cd01425">
    <property type="entry name" value="RPS2"/>
    <property type="match status" value="1"/>
</dbReference>
<accession>A0A0G0LBB0</accession>
<dbReference type="PROSITE" id="PS00962">
    <property type="entry name" value="RIBOSOMAL_S2_1"/>
    <property type="match status" value="1"/>
</dbReference>
<sequence length="242" mass="27891">MPEVSLKELIASGAHFGHQSKRWNPKMQEYLYGAKDGVHIFDLTKTKEKLDEALELLKTASRENKVILFVGTKKQVKAKIMEVAKETGTFYVNERWLGGTLTNFEQMKKSTHKLKETREGLLSGKFKDRTKKERLIIEREIARLERFFGGVVEMTQFPDIIIIVDIRREHTAVKEARFKGIESIAIVDTNSDPTLVDHPIPMNDDASRALEYVLDLMKEAIMEGKERKTRNVIRDTKSNRTK</sequence>
<dbReference type="GO" id="GO:0015935">
    <property type="term" value="C:small ribosomal subunit"/>
    <property type="evidence" value="ECO:0007669"/>
    <property type="project" value="InterPro"/>
</dbReference>
<dbReference type="AlphaFoldDB" id="A0A0G0LBB0"/>
<dbReference type="InterPro" id="IPR001865">
    <property type="entry name" value="Ribosomal_uS2"/>
</dbReference>
<dbReference type="PATRIC" id="fig|1618570.3.peg.968"/>
<dbReference type="PANTHER" id="PTHR12534">
    <property type="entry name" value="30S RIBOSOMAL PROTEIN S2 PROKARYOTIC AND ORGANELLAR"/>
    <property type="match status" value="1"/>
</dbReference>
<evidence type="ECO:0000313" key="7">
    <source>
        <dbReference type="Proteomes" id="UP000034081"/>
    </source>
</evidence>
<evidence type="ECO:0000256" key="4">
    <source>
        <dbReference type="ARBA" id="ARBA00035256"/>
    </source>
</evidence>
<dbReference type="PANTHER" id="PTHR12534:SF0">
    <property type="entry name" value="SMALL RIBOSOMAL SUBUNIT PROTEIN US2M"/>
    <property type="match status" value="1"/>
</dbReference>
<dbReference type="InterPro" id="IPR018130">
    <property type="entry name" value="Ribosomal_uS2_CS"/>
</dbReference>
<dbReference type="GO" id="GO:0003735">
    <property type="term" value="F:structural constituent of ribosome"/>
    <property type="evidence" value="ECO:0007669"/>
    <property type="project" value="InterPro"/>
</dbReference>
<keyword evidence="2 5" id="KW-0689">Ribosomal protein</keyword>
<dbReference type="Gene3D" id="1.10.287.610">
    <property type="entry name" value="Helix hairpin bin"/>
    <property type="match status" value="1"/>
</dbReference>
<protein>
    <recommendedName>
        <fullName evidence="4 5">Small ribosomal subunit protein uS2</fullName>
    </recommendedName>
</protein>
<comment type="similarity">
    <text evidence="1 5">Belongs to the universal ribosomal protein uS2 family.</text>
</comment>
<dbReference type="Gene3D" id="3.40.50.10490">
    <property type="entry name" value="Glucose-6-phosphate isomerase like protein, domain 1"/>
    <property type="match status" value="1"/>
</dbReference>
<evidence type="ECO:0000313" key="6">
    <source>
        <dbReference type="EMBL" id="KKQ85130.1"/>
    </source>
</evidence>
<reference evidence="6 7" key="1">
    <citation type="journal article" date="2015" name="Nature">
        <title>rRNA introns, odd ribosomes, and small enigmatic genomes across a large radiation of phyla.</title>
        <authorList>
            <person name="Brown C.T."/>
            <person name="Hug L.A."/>
            <person name="Thomas B.C."/>
            <person name="Sharon I."/>
            <person name="Castelle C.J."/>
            <person name="Singh A."/>
            <person name="Wilkins M.J."/>
            <person name="Williams K.H."/>
            <person name="Banfield J.F."/>
        </authorList>
    </citation>
    <scope>NUCLEOTIDE SEQUENCE [LARGE SCALE GENOMIC DNA]</scope>
</reference>
<organism evidence="6 7">
    <name type="scientific">Candidatus Woesebacteria bacterium GW2011_GWB1_38_8</name>
    <dbReference type="NCBI Taxonomy" id="1618570"/>
    <lineage>
        <taxon>Bacteria</taxon>
        <taxon>Candidatus Woeseibacteriota</taxon>
    </lineage>
</organism>
<dbReference type="HAMAP" id="MF_00291_B">
    <property type="entry name" value="Ribosomal_uS2_B"/>
    <property type="match status" value="1"/>
</dbReference>
<dbReference type="GO" id="GO:0006412">
    <property type="term" value="P:translation"/>
    <property type="evidence" value="ECO:0007669"/>
    <property type="project" value="UniProtKB-UniRule"/>
</dbReference>
<gene>
    <name evidence="5" type="primary">rpsB</name>
    <name evidence="6" type="ORF">UT08_C0010G0057</name>
</gene>
<dbReference type="NCBIfam" id="TIGR01011">
    <property type="entry name" value="rpsB_bact"/>
    <property type="match status" value="1"/>
</dbReference>
<dbReference type="PRINTS" id="PR00395">
    <property type="entry name" value="RIBOSOMALS2"/>
</dbReference>
<proteinExistence type="inferred from homology"/>
<dbReference type="STRING" id="1618570.UT08_C0010G0057"/>